<dbReference type="Proteomes" id="UP000298030">
    <property type="component" value="Unassembled WGS sequence"/>
</dbReference>
<protein>
    <recommendedName>
        <fullName evidence="1">CHAT domain-containing protein</fullName>
    </recommendedName>
</protein>
<organism evidence="2 3">
    <name type="scientific">Coprinellus micaceus</name>
    <name type="common">Glistening ink-cap mushroom</name>
    <name type="synonym">Coprinus micaceus</name>
    <dbReference type="NCBI Taxonomy" id="71717"/>
    <lineage>
        <taxon>Eukaryota</taxon>
        <taxon>Fungi</taxon>
        <taxon>Dikarya</taxon>
        <taxon>Basidiomycota</taxon>
        <taxon>Agaricomycotina</taxon>
        <taxon>Agaricomycetes</taxon>
        <taxon>Agaricomycetidae</taxon>
        <taxon>Agaricales</taxon>
        <taxon>Agaricineae</taxon>
        <taxon>Psathyrellaceae</taxon>
        <taxon>Coprinellus</taxon>
    </lineage>
</organism>
<dbReference type="Gene3D" id="1.25.40.10">
    <property type="entry name" value="Tetratricopeptide repeat domain"/>
    <property type="match status" value="2"/>
</dbReference>
<dbReference type="InterPro" id="IPR024983">
    <property type="entry name" value="CHAT_dom"/>
</dbReference>
<gene>
    <name evidence="2" type="ORF">FA13DRAFT_1820698</name>
</gene>
<dbReference type="Pfam" id="PF12770">
    <property type="entry name" value="CHAT"/>
    <property type="match status" value="1"/>
</dbReference>
<feature type="domain" description="CHAT" evidence="1">
    <location>
        <begin position="976"/>
        <end position="1272"/>
    </location>
</feature>
<dbReference type="InterPro" id="IPR011990">
    <property type="entry name" value="TPR-like_helical_dom_sf"/>
</dbReference>
<keyword evidence="3" id="KW-1185">Reference proteome</keyword>
<evidence type="ECO:0000259" key="1">
    <source>
        <dbReference type="Pfam" id="PF12770"/>
    </source>
</evidence>
<proteinExistence type="predicted"/>
<dbReference type="AlphaFoldDB" id="A0A4Y7SDE3"/>
<dbReference type="OrthoDB" id="9991317at2759"/>
<reference evidence="2 3" key="1">
    <citation type="journal article" date="2019" name="Nat. Ecol. Evol.">
        <title>Megaphylogeny resolves global patterns of mushroom evolution.</title>
        <authorList>
            <person name="Varga T."/>
            <person name="Krizsan K."/>
            <person name="Foldi C."/>
            <person name="Dima B."/>
            <person name="Sanchez-Garcia M."/>
            <person name="Sanchez-Ramirez S."/>
            <person name="Szollosi G.J."/>
            <person name="Szarkandi J.G."/>
            <person name="Papp V."/>
            <person name="Albert L."/>
            <person name="Andreopoulos W."/>
            <person name="Angelini C."/>
            <person name="Antonin V."/>
            <person name="Barry K.W."/>
            <person name="Bougher N.L."/>
            <person name="Buchanan P."/>
            <person name="Buyck B."/>
            <person name="Bense V."/>
            <person name="Catcheside P."/>
            <person name="Chovatia M."/>
            <person name="Cooper J."/>
            <person name="Damon W."/>
            <person name="Desjardin D."/>
            <person name="Finy P."/>
            <person name="Geml J."/>
            <person name="Haridas S."/>
            <person name="Hughes K."/>
            <person name="Justo A."/>
            <person name="Karasinski D."/>
            <person name="Kautmanova I."/>
            <person name="Kiss B."/>
            <person name="Kocsube S."/>
            <person name="Kotiranta H."/>
            <person name="LaButti K.M."/>
            <person name="Lechner B.E."/>
            <person name="Liimatainen K."/>
            <person name="Lipzen A."/>
            <person name="Lukacs Z."/>
            <person name="Mihaltcheva S."/>
            <person name="Morgado L.N."/>
            <person name="Niskanen T."/>
            <person name="Noordeloos M.E."/>
            <person name="Ohm R.A."/>
            <person name="Ortiz-Santana B."/>
            <person name="Ovrebo C."/>
            <person name="Racz N."/>
            <person name="Riley R."/>
            <person name="Savchenko A."/>
            <person name="Shiryaev A."/>
            <person name="Soop K."/>
            <person name="Spirin V."/>
            <person name="Szebenyi C."/>
            <person name="Tomsovsky M."/>
            <person name="Tulloss R.E."/>
            <person name="Uehling J."/>
            <person name="Grigoriev I.V."/>
            <person name="Vagvolgyi C."/>
            <person name="Papp T."/>
            <person name="Martin F.M."/>
            <person name="Miettinen O."/>
            <person name="Hibbett D.S."/>
            <person name="Nagy L.G."/>
        </authorList>
    </citation>
    <scope>NUCLEOTIDE SEQUENCE [LARGE SCALE GENOMIC DNA]</scope>
    <source>
        <strain evidence="2 3">FP101781</strain>
    </source>
</reference>
<name>A0A4Y7SDE3_COPMI</name>
<evidence type="ECO:0000313" key="2">
    <source>
        <dbReference type="EMBL" id="TEB19782.1"/>
    </source>
</evidence>
<sequence length="1273" mass="141096">MDAESLSVLINRQGNGELYRIEIAIERTDDGDDPEPPLDLTQIRIPQDPILCYPLTKVSSCRWEMKGFIVLFDAAWAVDCVVKSGDGEDISSLHLEGDAMHAEDPGHEYTHCRDIEACDTRVHLIIRGTFNVLPQNGPGREAEALEFVTAASDVVTAFEQLPLLETPAGFTERTNKLRRAVELACSSSDVLLYLLQFLASSLKDRGEATGSLPDIDEAISLQGTVVNLLPEDHKERPRHLLVLGHWFRARFTHTDVAQDLSNAILMARAAVRGAPESEEPLVILWECLGRSFIRTGHPTDLSDAISVLQRWVDLMAIGDPSLPRRLCAIADAMWLRFVITGLLMHADEAVSAIQTAIENTPVGCAQLPDSLCQMGTILMGRFAHSGCLSDRDESLKAHRHAVELAGPDHKSLPSFLHDLASSLHESSNHTGNQLELEEGILLLQRAISMAPGGDQDLALYHAELGSMLRSRFNFTNILDAPEEVATLHRAVEAYQGGDEITFEGLLHRHIILLRSLSEISGHPVHLQEAITTARNATNLLSHHHRLLLLPSNLQCLSGLLWERWRATRQHSDLDESISVLEKAIELSARTDPGLPDSLTTLGSNFQARYEVTHDDLDLAKAISNLEQAIQLSLPGCPSLQRCYWHLGLARYTRFKETADLIRNTGSNHSVPAQTLMQCEEDEKGWRTAFKLAATFPIGDPTQRLRAAVAWAWGTATWFLDSPDILLALDTALGLLAMKAGLDQTIRTRHIQLQGHALGVTATATEAAFIALMIDRPDKALEWLEQGRCLVWTQINHLRTPLDNLHTHNPSLAETVMEVSKRLEMAGSSPQEHPCIDMSLRQKVSLQEEVYAHANIAKQWEELLCQVRAIPGFESFLQPAKCHALLQSLPNTGLIVIINVSRFQCDAIAMVEGVGQPLHIPLPNFSEKKAKQHQRDLGLELRARDLRLRKEDLVAGGEVSMRTGGHYRRPRGTPIRRVLRGLWTDVVRPIFDMLAISRFKDDGKEPLRVWWCPTGTLSFLPLHAAGIYGPGMESESVLDYVVSSYTPTVSTLTQRVRDNCPIDNKVSGLFLTSQPKAPRTVPIPGTSVEVQSIYDKADGHGIRVMKVEGSELTVDACLSHLENFSSVHLACHGYQNPEESLQSRFYFHNGTLDLASILRKNLKNADLAFLSACQTSTGDSKLPDEAVHLAAGMLAAGYRRVVGTMWSIGDKTAQEISTSFYDWLFDHRDLGSGSRFDGTLSAYALHHSIQKLRDDLGDTDDAILAWAPFVHWGY</sequence>
<dbReference type="STRING" id="71717.A0A4Y7SDE3"/>
<comment type="caution">
    <text evidence="2">The sequence shown here is derived from an EMBL/GenBank/DDBJ whole genome shotgun (WGS) entry which is preliminary data.</text>
</comment>
<evidence type="ECO:0000313" key="3">
    <source>
        <dbReference type="Proteomes" id="UP000298030"/>
    </source>
</evidence>
<accession>A0A4Y7SDE3</accession>
<dbReference type="EMBL" id="QPFP01000173">
    <property type="protein sequence ID" value="TEB19782.1"/>
    <property type="molecule type" value="Genomic_DNA"/>
</dbReference>